<sequence length="61" mass="7040">MLECRAIIGLIYCGILESPVMEVVFKLLGWGVQFCRQQDFSRLVKEIRRGRCLFGELCGCR</sequence>
<comment type="caution">
    <text evidence="1">The sequence shown here is derived from an EMBL/GenBank/DDBJ whole genome shotgun (WGS) entry which is preliminary data.</text>
</comment>
<name>A0A8T1MRB5_CLOSI</name>
<accession>A0A8T1MRB5</accession>
<reference evidence="1 2" key="2">
    <citation type="journal article" date="2021" name="Genomics">
        <title>High-quality reference genome for Clonorchis sinensis.</title>
        <authorList>
            <person name="Young N.D."/>
            <person name="Stroehlein A.J."/>
            <person name="Kinkar L."/>
            <person name="Wang T."/>
            <person name="Sohn W.M."/>
            <person name="Chang B.C.H."/>
            <person name="Kaur P."/>
            <person name="Weisz D."/>
            <person name="Dudchenko O."/>
            <person name="Aiden E.L."/>
            <person name="Korhonen P.K."/>
            <person name="Gasser R.B."/>
        </authorList>
    </citation>
    <scope>NUCLEOTIDE SEQUENCE [LARGE SCALE GENOMIC DNA]</scope>
    <source>
        <strain evidence="1">Cs-k2</strain>
    </source>
</reference>
<dbReference type="EMBL" id="NIRI02000042">
    <property type="protein sequence ID" value="KAG5451914.1"/>
    <property type="molecule type" value="Genomic_DNA"/>
</dbReference>
<dbReference type="AlphaFoldDB" id="A0A8T1MRB5"/>
<proteinExistence type="predicted"/>
<organism evidence="1 2">
    <name type="scientific">Clonorchis sinensis</name>
    <name type="common">Chinese liver fluke</name>
    <dbReference type="NCBI Taxonomy" id="79923"/>
    <lineage>
        <taxon>Eukaryota</taxon>
        <taxon>Metazoa</taxon>
        <taxon>Spiralia</taxon>
        <taxon>Lophotrochozoa</taxon>
        <taxon>Platyhelminthes</taxon>
        <taxon>Trematoda</taxon>
        <taxon>Digenea</taxon>
        <taxon>Opisthorchiida</taxon>
        <taxon>Opisthorchiata</taxon>
        <taxon>Opisthorchiidae</taxon>
        <taxon>Clonorchis</taxon>
    </lineage>
</organism>
<dbReference type="Proteomes" id="UP000286415">
    <property type="component" value="Unassembled WGS sequence"/>
</dbReference>
<keyword evidence="2" id="KW-1185">Reference proteome</keyword>
<gene>
    <name evidence="1" type="ORF">CSKR_203995</name>
</gene>
<protein>
    <submittedName>
        <fullName evidence="1">Uncharacterized protein</fullName>
    </submittedName>
</protein>
<reference evidence="1 2" key="1">
    <citation type="journal article" date="2018" name="Biotechnol. Adv.">
        <title>Improved genomic resources and new bioinformatic workflow for the carcinogenic parasite Clonorchis sinensis: Biotechnological implications.</title>
        <authorList>
            <person name="Wang D."/>
            <person name="Korhonen P.K."/>
            <person name="Gasser R.B."/>
            <person name="Young N.D."/>
        </authorList>
    </citation>
    <scope>NUCLEOTIDE SEQUENCE [LARGE SCALE GENOMIC DNA]</scope>
    <source>
        <strain evidence="1">Cs-k2</strain>
    </source>
</reference>
<evidence type="ECO:0000313" key="1">
    <source>
        <dbReference type="EMBL" id="KAG5451914.1"/>
    </source>
</evidence>
<evidence type="ECO:0000313" key="2">
    <source>
        <dbReference type="Proteomes" id="UP000286415"/>
    </source>
</evidence>